<dbReference type="RefSeq" id="WP_125150546.1">
    <property type="nucleotide sequence ID" value="NZ_UYIV01000001.1"/>
</dbReference>
<dbReference type="Proteomes" id="UP000270205">
    <property type="component" value="Unassembled WGS sequence"/>
</dbReference>
<evidence type="ECO:0000313" key="3">
    <source>
        <dbReference type="Proteomes" id="UP000270205"/>
    </source>
</evidence>
<dbReference type="InterPro" id="IPR014907">
    <property type="entry name" value="BT4734-like_N"/>
</dbReference>
<reference evidence="2 3" key="1">
    <citation type="submission" date="2018-11" db="EMBL/GenBank/DDBJ databases">
        <authorList>
            <consortium name="Pathogen Informatics"/>
        </authorList>
    </citation>
    <scope>NUCLEOTIDE SEQUENCE [LARGE SCALE GENOMIC DNA]</scope>
    <source>
        <strain evidence="2 3">NCTC12929</strain>
    </source>
</reference>
<feature type="domain" description="BT4734-like N-terminal" evidence="1">
    <location>
        <begin position="56"/>
        <end position="176"/>
    </location>
</feature>
<proteinExistence type="predicted"/>
<gene>
    <name evidence="2" type="ORF">NCTC12929_00317</name>
</gene>
<dbReference type="Pfam" id="PF08800">
    <property type="entry name" value="BT4734-like_N"/>
    <property type="match status" value="1"/>
</dbReference>
<organism evidence="2 3">
    <name type="scientific">Bergeyella zoohelcum</name>
    <dbReference type="NCBI Taxonomy" id="1015"/>
    <lineage>
        <taxon>Bacteria</taxon>
        <taxon>Pseudomonadati</taxon>
        <taxon>Bacteroidota</taxon>
        <taxon>Flavobacteriia</taxon>
        <taxon>Flavobacteriales</taxon>
        <taxon>Weeksellaceae</taxon>
        <taxon>Bergeyella</taxon>
    </lineage>
</organism>
<accession>A0A7Z8YP37</accession>
<evidence type="ECO:0000313" key="2">
    <source>
        <dbReference type="EMBL" id="VDH02918.1"/>
    </source>
</evidence>
<dbReference type="EMBL" id="UYIV01000001">
    <property type="protein sequence ID" value="VDH02918.1"/>
    <property type="molecule type" value="Genomic_DNA"/>
</dbReference>
<dbReference type="AlphaFoldDB" id="A0A7Z8YP37"/>
<protein>
    <submittedName>
        <fullName evidence="2">VirE N-terminal domain</fullName>
    </submittedName>
</protein>
<evidence type="ECO:0000259" key="1">
    <source>
        <dbReference type="Pfam" id="PF08800"/>
    </source>
</evidence>
<sequence>MNNYKIDIWHDYNAKSPETISLSDIFECIKNEEFKNHIEEIRTFLKEGNKKDANKSKNKLPGFTVSGIFFTKRRKGNIKKYYGLMALDIDNLKDEEEVKRIKERICKIKYTKMAFISPSGLGIKIVVETDNTDVEKHKEVYEELLNYYKQELDIEFDEKTIDVARLCFISSDGEAYLNLDSEIFVSKNANIKEKVANEETICNDDKFDRIIEKIVEFSKNKQKFEKGNRNRFVYLLVKNNKLVAITKEKILEYCLNNYVEEDFPEDEIIDIVRSVYNNDKIIFGEYAYIY</sequence>
<name>A0A7Z8YP37_9FLAO</name>
<comment type="caution">
    <text evidence="2">The sequence shown here is derived from an EMBL/GenBank/DDBJ whole genome shotgun (WGS) entry which is preliminary data.</text>
</comment>